<proteinExistence type="predicted"/>
<dbReference type="EMBL" id="CAJVQA010011928">
    <property type="protein sequence ID" value="CAG8712169.1"/>
    <property type="molecule type" value="Genomic_DNA"/>
</dbReference>
<keyword evidence="1" id="KW-0175">Coiled coil</keyword>
<evidence type="ECO:0000313" key="2">
    <source>
        <dbReference type="EMBL" id="CAG8712169.1"/>
    </source>
</evidence>
<dbReference type="AlphaFoldDB" id="A0A9N9N937"/>
<feature type="coiled-coil region" evidence="1">
    <location>
        <begin position="37"/>
        <end position="64"/>
    </location>
</feature>
<evidence type="ECO:0000313" key="3">
    <source>
        <dbReference type="Proteomes" id="UP000789759"/>
    </source>
</evidence>
<comment type="caution">
    <text evidence="2">The sequence shown here is derived from an EMBL/GenBank/DDBJ whole genome shotgun (WGS) entry which is preliminary data.</text>
</comment>
<sequence length="340" mass="39152">MPKLKLKNAAKKQYSDSELLVYESESSNEEKFNNGKTELSEEEAEQLQCKNKELQEVAQELMSLDNFFKPAKKIEVKYEMSYSDINDSDIENNKTLLVFKQRQQKYIPTLIDDEDVQSSCLHFIYTLGKRITTKKFQNYIQNNVLPHVTSSRTSMSLETARTWLHHLGLSFFGMGSSWYAALCKKEKSKALMISEFLTKTHDHFIIISAKINELNLSLAFLQKAHVIIKPGKNDDGCTNHSAFASDALCTKNMNLYPNSKQSRLHDDLSSNDFNYIFRNQLKGIQQVLYEYNLWPTSGLKLKCENNYYDSSIPNCCVCHLLSAQPNFIMQKSALKELIIE</sequence>
<dbReference type="OrthoDB" id="10044727at2759"/>
<protein>
    <submittedName>
        <fullName evidence="2">930_t:CDS:1</fullName>
    </submittedName>
</protein>
<gene>
    <name evidence="2" type="ORF">CPELLU_LOCUS12390</name>
</gene>
<evidence type="ECO:0000256" key="1">
    <source>
        <dbReference type="SAM" id="Coils"/>
    </source>
</evidence>
<reference evidence="2" key="1">
    <citation type="submission" date="2021-06" db="EMBL/GenBank/DDBJ databases">
        <authorList>
            <person name="Kallberg Y."/>
            <person name="Tangrot J."/>
            <person name="Rosling A."/>
        </authorList>
    </citation>
    <scope>NUCLEOTIDE SEQUENCE</scope>
    <source>
        <strain evidence="2">FL966</strain>
    </source>
</reference>
<keyword evidence="3" id="KW-1185">Reference proteome</keyword>
<accession>A0A9N9N937</accession>
<organism evidence="2 3">
    <name type="scientific">Cetraspora pellucida</name>
    <dbReference type="NCBI Taxonomy" id="1433469"/>
    <lineage>
        <taxon>Eukaryota</taxon>
        <taxon>Fungi</taxon>
        <taxon>Fungi incertae sedis</taxon>
        <taxon>Mucoromycota</taxon>
        <taxon>Glomeromycotina</taxon>
        <taxon>Glomeromycetes</taxon>
        <taxon>Diversisporales</taxon>
        <taxon>Gigasporaceae</taxon>
        <taxon>Cetraspora</taxon>
    </lineage>
</organism>
<name>A0A9N9N937_9GLOM</name>
<dbReference type="Proteomes" id="UP000789759">
    <property type="component" value="Unassembled WGS sequence"/>
</dbReference>